<protein>
    <submittedName>
        <fullName evidence="1">DNA alkylation repair protein</fullName>
    </submittedName>
</protein>
<dbReference type="Proteomes" id="UP000626220">
    <property type="component" value="Unassembled WGS sequence"/>
</dbReference>
<dbReference type="PANTHER" id="PTHR34070">
    <property type="entry name" value="ARMADILLO-TYPE FOLD"/>
    <property type="match status" value="1"/>
</dbReference>
<proteinExistence type="predicted"/>
<keyword evidence="2" id="KW-1185">Reference proteome</keyword>
<gene>
    <name evidence="1" type="ORF">GCM10017056_34380</name>
</gene>
<dbReference type="Pfam" id="PF08713">
    <property type="entry name" value="DNA_alkylation"/>
    <property type="match status" value="1"/>
</dbReference>
<dbReference type="PANTHER" id="PTHR34070:SF1">
    <property type="entry name" value="DNA ALKYLATION REPAIR PROTEIN"/>
    <property type="match status" value="1"/>
</dbReference>
<organism evidence="1 2">
    <name type="scientific">Seohaeicola zhoushanensis</name>
    <dbReference type="NCBI Taxonomy" id="1569283"/>
    <lineage>
        <taxon>Bacteria</taxon>
        <taxon>Pseudomonadati</taxon>
        <taxon>Pseudomonadota</taxon>
        <taxon>Alphaproteobacteria</taxon>
        <taxon>Rhodobacterales</taxon>
        <taxon>Roseobacteraceae</taxon>
        <taxon>Seohaeicola</taxon>
    </lineage>
</organism>
<name>A0A8J3H0K1_9RHOB</name>
<evidence type="ECO:0000313" key="2">
    <source>
        <dbReference type="Proteomes" id="UP000626220"/>
    </source>
</evidence>
<reference evidence="1" key="1">
    <citation type="journal article" date="2014" name="Int. J. Syst. Evol. Microbiol.">
        <title>Complete genome sequence of Corynebacterium casei LMG S-19264T (=DSM 44701T), isolated from a smear-ripened cheese.</title>
        <authorList>
            <consortium name="US DOE Joint Genome Institute (JGI-PGF)"/>
            <person name="Walter F."/>
            <person name="Albersmeier A."/>
            <person name="Kalinowski J."/>
            <person name="Ruckert C."/>
        </authorList>
    </citation>
    <scope>NUCLEOTIDE SEQUENCE</scope>
    <source>
        <strain evidence="1">KCTC 42650</strain>
    </source>
</reference>
<accession>A0A8J3H0K1</accession>
<dbReference type="Gene3D" id="1.25.10.90">
    <property type="match status" value="1"/>
</dbReference>
<dbReference type="InterPro" id="IPR014825">
    <property type="entry name" value="DNA_alkylation"/>
</dbReference>
<sequence length="231" mass="26183">MSELSDDPVGACLSRLNALADPERAAQALVYHKVPRAYLGIAVPVLTELAKDLRAQTDLEGRIALADGLWQSDIHEARILAAKLLTQARIRPDEAVWRLIVSWVPTFDAWAIADHACDAGERRLLADPSRLDEVEEWTRSEHMWTRRAALVITLPWTKQNHPSEADLAVRDRVLGWAARYVDDRDWFIQKAIAWWLRDLGKHAPARARAFLDEYGARLKPFARKEAGRLLG</sequence>
<dbReference type="EMBL" id="BNCJ01000011">
    <property type="protein sequence ID" value="GHF60069.1"/>
    <property type="molecule type" value="Genomic_DNA"/>
</dbReference>
<dbReference type="RefSeq" id="WP_189681341.1">
    <property type="nucleotide sequence ID" value="NZ_BNCJ01000011.1"/>
</dbReference>
<evidence type="ECO:0000313" key="1">
    <source>
        <dbReference type="EMBL" id="GHF60069.1"/>
    </source>
</evidence>
<reference evidence="1" key="2">
    <citation type="submission" date="2020-09" db="EMBL/GenBank/DDBJ databases">
        <authorList>
            <person name="Sun Q."/>
            <person name="Kim S."/>
        </authorList>
    </citation>
    <scope>NUCLEOTIDE SEQUENCE</scope>
    <source>
        <strain evidence="1">KCTC 42650</strain>
    </source>
</reference>
<dbReference type="AlphaFoldDB" id="A0A8J3H0K1"/>
<dbReference type="InterPro" id="IPR016024">
    <property type="entry name" value="ARM-type_fold"/>
</dbReference>
<dbReference type="CDD" id="cd06561">
    <property type="entry name" value="AlkD_like"/>
    <property type="match status" value="1"/>
</dbReference>
<comment type="caution">
    <text evidence="1">The sequence shown here is derived from an EMBL/GenBank/DDBJ whole genome shotgun (WGS) entry which is preliminary data.</text>
</comment>
<dbReference type="SUPFAM" id="SSF48371">
    <property type="entry name" value="ARM repeat"/>
    <property type="match status" value="1"/>
</dbReference>